<dbReference type="AlphaFoldDB" id="A0A3F2RKK3"/>
<evidence type="ECO:0000313" key="4">
    <source>
        <dbReference type="Proteomes" id="UP000277300"/>
    </source>
</evidence>
<dbReference type="Pfam" id="PF00069">
    <property type="entry name" value="Pkinase"/>
    <property type="match status" value="1"/>
</dbReference>
<dbReference type="GO" id="GO:0004674">
    <property type="term" value="F:protein serine/threonine kinase activity"/>
    <property type="evidence" value="ECO:0007669"/>
    <property type="project" value="TreeGrafter"/>
</dbReference>
<dbReference type="Proteomes" id="UP000284657">
    <property type="component" value="Unassembled WGS sequence"/>
</dbReference>
<organism evidence="2 4">
    <name type="scientific">Phytophthora kernoviae</name>
    <dbReference type="NCBI Taxonomy" id="325452"/>
    <lineage>
        <taxon>Eukaryota</taxon>
        <taxon>Sar</taxon>
        <taxon>Stramenopiles</taxon>
        <taxon>Oomycota</taxon>
        <taxon>Peronosporomycetes</taxon>
        <taxon>Peronosporales</taxon>
        <taxon>Peronosporaceae</taxon>
        <taxon>Phytophthora</taxon>
    </lineage>
</organism>
<feature type="domain" description="Protein kinase" evidence="1">
    <location>
        <begin position="1"/>
        <end position="81"/>
    </location>
</feature>
<accession>A0A3F2RKK3</accession>
<evidence type="ECO:0000313" key="5">
    <source>
        <dbReference type="Proteomes" id="UP000284657"/>
    </source>
</evidence>
<evidence type="ECO:0000313" key="2">
    <source>
        <dbReference type="EMBL" id="RLN59240.1"/>
    </source>
</evidence>
<dbReference type="InterPro" id="IPR051681">
    <property type="entry name" value="Ser/Thr_Kinases-Pseudokinases"/>
</dbReference>
<dbReference type="InterPro" id="IPR000719">
    <property type="entry name" value="Prot_kinase_dom"/>
</dbReference>
<gene>
    <name evidence="3" type="ORF">BBJ29_003733</name>
    <name evidence="2" type="ORF">BBP00_00006607</name>
</gene>
<sequence length="81" mass="9243">MTAGVGTPYWTTPKVLEGKRYTEQADIYTFGVVLSELDTCEIPYHDALSADDKKLKTFQLLTEVWHAANMTQKADPQLHKW</sequence>
<dbReference type="PANTHER" id="PTHR44329:SF214">
    <property type="entry name" value="PROTEIN KINASE DOMAIN-CONTAINING PROTEIN"/>
    <property type="match status" value="1"/>
</dbReference>
<dbReference type="Proteomes" id="UP000277300">
    <property type="component" value="Unassembled WGS sequence"/>
</dbReference>
<dbReference type="EMBL" id="MBAD02000031">
    <property type="protein sequence ID" value="RLN71780.1"/>
    <property type="molecule type" value="Genomic_DNA"/>
</dbReference>
<dbReference type="InterPro" id="IPR011009">
    <property type="entry name" value="Kinase-like_dom_sf"/>
</dbReference>
<dbReference type="Gene3D" id="1.10.510.10">
    <property type="entry name" value="Transferase(Phosphotransferase) domain 1"/>
    <property type="match status" value="1"/>
</dbReference>
<dbReference type="EMBL" id="MBDO02000231">
    <property type="protein sequence ID" value="RLN59240.1"/>
    <property type="molecule type" value="Genomic_DNA"/>
</dbReference>
<dbReference type="OrthoDB" id="193416at2759"/>
<dbReference type="PROSITE" id="PS50011">
    <property type="entry name" value="PROTEIN_KINASE_DOM"/>
    <property type="match status" value="1"/>
</dbReference>
<dbReference type="PANTHER" id="PTHR44329">
    <property type="entry name" value="SERINE/THREONINE-PROTEIN KINASE TNNI3K-RELATED"/>
    <property type="match status" value="1"/>
</dbReference>
<protein>
    <recommendedName>
        <fullName evidence="1">Protein kinase domain-containing protein</fullName>
    </recommendedName>
</protein>
<evidence type="ECO:0000313" key="3">
    <source>
        <dbReference type="EMBL" id="RLN71780.1"/>
    </source>
</evidence>
<dbReference type="GO" id="GO:0005524">
    <property type="term" value="F:ATP binding"/>
    <property type="evidence" value="ECO:0007669"/>
    <property type="project" value="InterPro"/>
</dbReference>
<dbReference type="SUPFAM" id="SSF56112">
    <property type="entry name" value="Protein kinase-like (PK-like)"/>
    <property type="match status" value="1"/>
</dbReference>
<evidence type="ECO:0000259" key="1">
    <source>
        <dbReference type="PROSITE" id="PS50011"/>
    </source>
</evidence>
<name>A0A3F2RKK3_9STRA</name>
<comment type="caution">
    <text evidence="2">The sequence shown here is derived from an EMBL/GenBank/DDBJ whole genome shotgun (WGS) entry which is preliminary data.</text>
</comment>
<proteinExistence type="predicted"/>
<reference evidence="4 5" key="1">
    <citation type="submission" date="2018-07" db="EMBL/GenBank/DDBJ databases">
        <title>Genome sequencing of oomycete isolates from Chile give support for New Zealand origin for Phytophthora kernoviae and make available the first Nothophytophthora sp. genome.</title>
        <authorList>
            <person name="Studholme D.J."/>
            <person name="Sanfuentes E."/>
            <person name="Panda P."/>
            <person name="Hill R."/>
            <person name="Sambles C."/>
            <person name="Grant M."/>
            <person name="Williams N.M."/>
            <person name="Mcdougal R.L."/>
        </authorList>
    </citation>
    <scope>NUCLEOTIDE SEQUENCE [LARGE SCALE GENOMIC DNA]</scope>
    <source>
        <strain evidence="2">Chile6</strain>
        <strain evidence="3">Chile7</strain>
    </source>
</reference>